<dbReference type="AlphaFoldDB" id="A0A8T0WXL4"/>
<evidence type="ECO:0000256" key="2">
    <source>
        <dbReference type="PIRSR" id="PIRSR602401-1"/>
    </source>
</evidence>
<dbReference type="InterPro" id="IPR036396">
    <property type="entry name" value="Cyt_P450_sf"/>
</dbReference>
<dbReference type="SUPFAM" id="SSF48264">
    <property type="entry name" value="Cytochrome P450"/>
    <property type="match status" value="1"/>
</dbReference>
<dbReference type="Pfam" id="PF00067">
    <property type="entry name" value="p450"/>
    <property type="match status" value="1"/>
</dbReference>
<feature type="binding site" description="axial binding residue" evidence="2">
    <location>
        <position position="173"/>
    </location>
    <ligand>
        <name>heme</name>
        <dbReference type="ChEBI" id="CHEBI:30413"/>
    </ligand>
    <ligandPart>
        <name>Fe</name>
        <dbReference type="ChEBI" id="CHEBI:18248"/>
    </ligandPart>
</feature>
<dbReference type="PANTHER" id="PTHR47950:SF27">
    <property type="entry name" value="IG-LIKE DOMAIN-CONTAINING PROTEIN"/>
    <property type="match status" value="1"/>
</dbReference>
<keyword evidence="5" id="KW-1185">Reference proteome</keyword>
<organism evidence="4 5">
    <name type="scientific">Panicum virgatum</name>
    <name type="common">Blackwell switchgrass</name>
    <dbReference type="NCBI Taxonomy" id="38727"/>
    <lineage>
        <taxon>Eukaryota</taxon>
        <taxon>Viridiplantae</taxon>
        <taxon>Streptophyta</taxon>
        <taxon>Embryophyta</taxon>
        <taxon>Tracheophyta</taxon>
        <taxon>Spermatophyta</taxon>
        <taxon>Magnoliopsida</taxon>
        <taxon>Liliopsida</taxon>
        <taxon>Poales</taxon>
        <taxon>Poaceae</taxon>
        <taxon>PACMAD clade</taxon>
        <taxon>Panicoideae</taxon>
        <taxon>Panicodae</taxon>
        <taxon>Paniceae</taxon>
        <taxon>Panicinae</taxon>
        <taxon>Panicum</taxon>
        <taxon>Panicum sect. Hiantes</taxon>
    </lineage>
</organism>
<dbReference type="GO" id="GO:0005506">
    <property type="term" value="F:iron ion binding"/>
    <property type="evidence" value="ECO:0007669"/>
    <property type="project" value="InterPro"/>
</dbReference>
<comment type="caution">
    <text evidence="4">The sequence shown here is derived from an EMBL/GenBank/DDBJ whole genome shotgun (WGS) entry which is preliminary data.</text>
</comment>
<dbReference type="PANTHER" id="PTHR47950">
    <property type="entry name" value="CYTOCHROME P450, FAMILY 76, SUBFAMILY C, POLYPEPTIDE 5-RELATED"/>
    <property type="match status" value="1"/>
</dbReference>
<keyword evidence="3" id="KW-0503">Monooxygenase</keyword>
<evidence type="ECO:0000256" key="1">
    <source>
        <dbReference type="ARBA" id="ARBA00010617"/>
    </source>
</evidence>
<name>A0A8T0WXL4_PANVG</name>
<dbReference type="GO" id="GO:0004497">
    <property type="term" value="F:monooxygenase activity"/>
    <property type="evidence" value="ECO:0007669"/>
    <property type="project" value="UniProtKB-KW"/>
</dbReference>
<proteinExistence type="inferred from homology"/>
<dbReference type="GO" id="GO:0016705">
    <property type="term" value="F:oxidoreductase activity, acting on paired donors, with incorporation or reduction of molecular oxygen"/>
    <property type="evidence" value="ECO:0007669"/>
    <property type="project" value="InterPro"/>
</dbReference>
<sequence length="233" mass="26461">MMDVVIDMEHEWEEEEGSHMNYDTVKTLFTDFFFAATETSSSAIEWAMAELLRCPEAMEKVREELRTVLGTRTEMEESDIAQLPYLQAVVKETLRLHPPISLSFYRAMAAVQVGGYTIPKGTNVILNIWAIHRKADTWAEPDKFMPERFIGSDTSFWGKHMELIPFGAGRRICLGLPLAHRMVHLMLGSLLHHFDWTLPTEVKENGVDTTEKFGLVVSMATPLKAIANKRCDG</sequence>
<keyword evidence="2 3" id="KW-0479">Metal-binding</keyword>
<dbReference type="FunFam" id="1.10.630.10:FF:000163">
    <property type="entry name" value="Geraniol 8-hydroxylase"/>
    <property type="match status" value="1"/>
</dbReference>
<reference evidence="4" key="1">
    <citation type="submission" date="2020-05" db="EMBL/GenBank/DDBJ databases">
        <title>WGS assembly of Panicum virgatum.</title>
        <authorList>
            <person name="Lovell J.T."/>
            <person name="Jenkins J."/>
            <person name="Shu S."/>
            <person name="Juenger T.E."/>
            <person name="Schmutz J."/>
        </authorList>
    </citation>
    <scope>NUCLEOTIDE SEQUENCE</scope>
    <source>
        <strain evidence="4">AP13</strain>
    </source>
</reference>
<accession>A0A8T0WXL4</accession>
<dbReference type="GO" id="GO:0020037">
    <property type="term" value="F:heme binding"/>
    <property type="evidence" value="ECO:0007669"/>
    <property type="project" value="InterPro"/>
</dbReference>
<dbReference type="InterPro" id="IPR001128">
    <property type="entry name" value="Cyt_P450"/>
</dbReference>
<keyword evidence="2 3" id="KW-0349">Heme</keyword>
<dbReference type="Proteomes" id="UP000823388">
    <property type="component" value="Chromosome 1N"/>
</dbReference>
<dbReference type="InterPro" id="IPR002401">
    <property type="entry name" value="Cyt_P450_E_grp-I"/>
</dbReference>
<keyword evidence="3" id="KW-0560">Oxidoreductase</keyword>
<dbReference type="PROSITE" id="PS00086">
    <property type="entry name" value="CYTOCHROME_P450"/>
    <property type="match status" value="1"/>
</dbReference>
<keyword evidence="2 3" id="KW-0408">Iron</keyword>
<dbReference type="PRINTS" id="PR00463">
    <property type="entry name" value="EP450I"/>
</dbReference>
<dbReference type="Gene3D" id="1.10.630.10">
    <property type="entry name" value="Cytochrome P450"/>
    <property type="match status" value="1"/>
</dbReference>
<dbReference type="InterPro" id="IPR017972">
    <property type="entry name" value="Cyt_P450_CS"/>
</dbReference>
<comment type="similarity">
    <text evidence="1 3">Belongs to the cytochrome P450 family.</text>
</comment>
<evidence type="ECO:0000313" key="4">
    <source>
        <dbReference type="EMBL" id="KAG2651077.1"/>
    </source>
</evidence>
<gene>
    <name evidence="4" type="ORF">PVAP13_1NG159800</name>
</gene>
<evidence type="ECO:0000313" key="5">
    <source>
        <dbReference type="Proteomes" id="UP000823388"/>
    </source>
</evidence>
<dbReference type="PRINTS" id="PR00385">
    <property type="entry name" value="P450"/>
</dbReference>
<dbReference type="EMBL" id="CM029038">
    <property type="protein sequence ID" value="KAG2651077.1"/>
    <property type="molecule type" value="Genomic_DNA"/>
</dbReference>
<comment type="cofactor">
    <cofactor evidence="2">
        <name>heme</name>
        <dbReference type="ChEBI" id="CHEBI:30413"/>
    </cofactor>
</comment>
<evidence type="ECO:0000256" key="3">
    <source>
        <dbReference type="RuleBase" id="RU000461"/>
    </source>
</evidence>
<protein>
    <submittedName>
        <fullName evidence="4">Uncharacterized protein</fullName>
    </submittedName>
</protein>